<keyword evidence="2" id="KW-1185">Reference proteome</keyword>
<evidence type="ECO:0000256" key="1">
    <source>
        <dbReference type="SAM" id="MobiDB-lite"/>
    </source>
</evidence>
<protein>
    <submittedName>
        <fullName evidence="3 4">Uncharacterized protein</fullName>
    </submittedName>
</protein>
<proteinExistence type="predicted"/>
<dbReference type="RefSeq" id="XP_064074849.1">
    <property type="nucleotide sequence ID" value="XM_064218779.1"/>
</dbReference>
<feature type="region of interest" description="Disordered" evidence="1">
    <location>
        <begin position="253"/>
        <end position="290"/>
    </location>
</feature>
<dbReference type="RefSeq" id="XP_064074851.1">
    <property type="nucleotide sequence ID" value="XM_064218781.1"/>
</dbReference>
<feature type="compositionally biased region" description="Basic and acidic residues" evidence="1">
    <location>
        <begin position="270"/>
        <end position="290"/>
    </location>
</feature>
<dbReference type="GeneID" id="135194112"/>
<feature type="compositionally biased region" description="Pro residues" evidence="1">
    <location>
        <begin position="173"/>
        <end position="193"/>
    </location>
</feature>
<organism evidence="2 4">
    <name type="scientific">Vanessa tameamea</name>
    <name type="common">Kamehameha butterfly</name>
    <dbReference type="NCBI Taxonomy" id="334116"/>
    <lineage>
        <taxon>Eukaryota</taxon>
        <taxon>Metazoa</taxon>
        <taxon>Ecdysozoa</taxon>
        <taxon>Arthropoda</taxon>
        <taxon>Hexapoda</taxon>
        <taxon>Insecta</taxon>
        <taxon>Pterygota</taxon>
        <taxon>Neoptera</taxon>
        <taxon>Endopterygota</taxon>
        <taxon>Lepidoptera</taxon>
        <taxon>Glossata</taxon>
        <taxon>Ditrysia</taxon>
        <taxon>Papilionoidea</taxon>
        <taxon>Nymphalidae</taxon>
        <taxon>Nymphalinae</taxon>
        <taxon>Vanessa</taxon>
    </lineage>
</organism>
<feature type="compositionally biased region" description="Polar residues" evidence="1">
    <location>
        <begin position="253"/>
        <end position="268"/>
    </location>
</feature>
<sequence length="290" mass="32307">MLRFRGFRASLNFTSGKGSGIDYHYDTSPGVSLNGAYRSNKDELIDNFTNPEPPKRITPSMVKLPQSQSGPAIKPSKSASDLIRPPNVSANVRNSSSDIPHTSNNNIQLTKSQIKEQQKLDKRRLAEQKKRDKLAAKEQQKMEKLRKEREKQEQKARAAQQNSKVKKRLAPQPQIPVPPNPPVPPPVAPPVPSHPEILATYSTNTLESSISRSSGPPPYTAEVTSIQRHNKGDINFSKPVQDSGSWDMISQHRQQLNRPTGVSKSMPKQTHLDLHYNADTSKTTRDNSDA</sequence>
<dbReference type="Proteomes" id="UP001652626">
    <property type="component" value="Chromosome 3"/>
</dbReference>
<feature type="compositionally biased region" description="Polar residues" evidence="1">
    <location>
        <begin position="88"/>
        <end position="112"/>
    </location>
</feature>
<reference evidence="2 3" key="1">
    <citation type="submission" date="2025-05" db="UniProtKB">
        <authorList>
            <consortium name="RefSeq"/>
        </authorList>
    </citation>
    <scope>NUCLEOTIDE SEQUENCE [LARGE SCALE GENOMIC DNA]</scope>
    <source>
        <tissue evidence="3 4">Whole body</tissue>
    </source>
</reference>
<name>A0ABM4AU91_VANTA</name>
<accession>A0ABM4AU91</accession>
<evidence type="ECO:0000313" key="3">
    <source>
        <dbReference type="RefSeq" id="XP_064074849.1"/>
    </source>
</evidence>
<evidence type="ECO:0000313" key="2">
    <source>
        <dbReference type="Proteomes" id="UP001652626"/>
    </source>
</evidence>
<evidence type="ECO:0000313" key="4">
    <source>
        <dbReference type="RefSeq" id="XP_064074851.1"/>
    </source>
</evidence>
<feature type="region of interest" description="Disordered" evidence="1">
    <location>
        <begin position="44"/>
        <end position="196"/>
    </location>
</feature>
<gene>
    <name evidence="3 4" type="primary">LOC135194112</name>
</gene>
<feature type="compositionally biased region" description="Basic and acidic residues" evidence="1">
    <location>
        <begin position="113"/>
        <end position="156"/>
    </location>
</feature>